<sequence>MPSRDLANRFSITLESGKTVFVTVDPYNGDILGTIVRSSWRRVLHYIRGDVSVLNKCR</sequence>
<reference evidence="2" key="1">
    <citation type="submission" date="2018-05" db="EMBL/GenBank/DDBJ databases">
        <authorList>
            <person name="Cea G.-C."/>
            <person name="William W."/>
        </authorList>
    </citation>
    <scope>NUCLEOTIDE SEQUENCE [LARGE SCALE GENOMIC DNA]</scope>
    <source>
        <strain evidence="2">DB21MT 5</strain>
    </source>
</reference>
<keyword evidence="2" id="KW-1185">Reference proteome</keyword>
<proteinExistence type="predicted"/>
<dbReference type="KEGG" id="mya:MORIYA_0148"/>
<name>A0A330LK44_9GAMM</name>
<accession>A0A330LK44</accession>
<dbReference type="Proteomes" id="UP000250163">
    <property type="component" value="Chromosome MORIYA"/>
</dbReference>
<evidence type="ECO:0000313" key="2">
    <source>
        <dbReference type="Proteomes" id="UP000250163"/>
    </source>
</evidence>
<dbReference type="AlphaFoldDB" id="A0A330LK44"/>
<protein>
    <submittedName>
        <fullName evidence="1">Uncharacterized protein</fullName>
    </submittedName>
</protein>
<gene>
    <name evidence="1" type="ORF">MORIYA_0148</name>
</gene>
<dbReference type="EMBL" id="LS483250">
    <property type="protein sequence ID" value="SQD76626.1"/>
    <property type="molecule type" value="Genomic_DNA"/>
</dbReference>
<organism evidence="1 2">
    <name type="scientific">Moritella yayanosii</name>
    <dbReference type="NCBI Taxonomy" id="69539"/>
    <lineage>
        <taxon>Bacteria</taxon>
        <taxon>Pseudomonadati</taxon>
        <taxon>Pseudomonadota</taxon>
        <taxon>Gammaproteobacteria</taxon>
        <taxon>Alteromonadales</taxon>
        <taxon>Moritellaceae</taxon>
        <taxon>Moritella</taxon>
    </lineage>
</organism>
<dbReference type="RefSeq" id="WP_232011445.1">
    <property type="nucleotide sequence ID" value="NZ_LS483250.1"/>
</dbReference>
<evidence type="ECO:0000313" key="1">
    <source>
        <dbReference type="EMBL" id="SQD76626.1"/>
    </source>
</evidence>